<dbReference type="AlphaFoldDB" id="A0A7V3YFH7"/>
<proteinExistence type="predicted"/>
<sequence>MNFQDFLLSAASLFLLGLGSYVFSRWHVDRLTLDRYRKILELAEEAVLFVEDAFPEKRGFEKLKEAIQYLKRYCERLGIPLDDAEAEAKVRAAYQKLERAR</sequence>
<comment type="caution">
    <text evidence="1">The sequence shown here is derived from an EMBL/GenBank/DDBJ whole genome shotgun (WGS) entry which is preliminary data.</text>
</comment>
<name>A0A7V3YFH7_9BACT</name>
<dbReference type="EMBL" id="DTFV01000040">
    <property type="protein sequence ID" value="HGI30152.1"/>
    <property type="molecule type" value="Genomic_DNA"/>
</dbReference>
<organism evidence="1">
    <name type="scientific">Candidatus Caldatribacterium californiense</name>
    <dbReference type="NCBI Taxonomy" id="1454726"/>
    <lineage>
        <taxon>Bacteria</taxon>
        <taxon>Pseudomonadati</taxon>
        <taxon>Atribacterota</taxon>
        <taxon>Atribacteria</taxon>
        <taxon>Atribacterales</taxon>
        <taxon>Candidatus Caldatribacteriaceae</taxon>
        <taxon>Candidatus Caldatribacterium</taxon>
    </lineage>
</organism>
<gene>
    <name evidence="1" type="ORF">ENV30_02385</name>
</gene>
<protein>
    <submittedName>
        <fullName evidence="1">Uncharacterized protein</fullName>
    </submittedName>
</protein>
<accession>A0A7V3YFH7</accession>
<dbReference type="Pfam" id="PF09682">
    <property type="entry name" value="Phage_holin_6_1"/>
    <property type="match status" value="1"/>
</dbReference>
<evidence type="ECO:0000313" key="1">
    <source>
        <dbReference type="EMBL" id="HGI30152.1"/>
    </source>
</evidence>
<dbReference type="InterPro" id="IPR010026">
    <property type="entry name" value="Phage_holin_LL-H"/>
</dbReference>
<reference evidence="1" key="1">
    <citation type="journal article" date="2020" name="mSystems">
        <title>Genome- and Community-Level Interaction Insights into Carbon Utilization and Element Cycling Functions of Hydrothermarchaeota in Hydrothermal Sediment.</title>
        <authorList>
            <person name="Zhou Z."/>
            <person name="Liu Y."/>
            <person name="Xu W."/>
            <person name="Pan J."/>
            <person name="Luo Z.H."/>
            <person name="Li M."/>
        </authorList>
    </citation>
    <scope>NUCLEOTIDE SEQUENCE [LARGE SCALE GENOMIC DNA]</scope>
    <source>
        <strain evidence="1">SpSt-747</strain>
    </source>
</reference>